<protein>
    <submittedName>
        <fullName evidence="2">Uncharacterized protein</fullName>
    </submittedName>
</protein>
<feature type="region of interest" description="Disordered" evidence="1">
    <location>
        <begin position="288"/>
        <end position="329"/>
    </location>
</feature>
<keyword evidence="3" id="KW-1185">Reference proteome</keyword>
<name>A0A060SME6_PYCCI</name>
<dbReference type="STRING" id="5643.A0A060SME6"/>
<evidence type="ECO:0000256" key="1">
    <source>
        <dbReference type="SAM" id="MobiDB-lite"/>
    </source>
</evidence>
<comment type="caution">
    <text evidence="2">The sequence shown here is derived from an EMBL/GenBank/DDBJ whole genome shotgun (WGS) entry which is preliminary data.</text>
</comment>
<accession>A0A060SME6</accession>
<dbReference type="OrthoDB" id="3141012at2759"/>
<gene>
    <name evidence="2" type="ORF">BN946_scf184848.g8</name>
</gene>
<dbReference type="OMA" id="CHSMERL"/>
<dbReference type="AlphaFoldDB" id="A0A060SME6"/>
<sequence length="649" mass="69587">MPSFATSSEVRDNANGVLLLLRARHILVAGSPSHAVQTVKGRLPDELDVILESDLVVSLTGIVNCVKIDSRDIQRSAIASHLLNYFDANSEQLGVRPASKVYVDDSDGVAKLTLSPTRPILKPRSPPTTIRLCAIELVYVFRTDPLRTAQRHTPADPFSPHAFLPLAAALDRTVERFVALHLRFDEEVSASAKIAHAVAEIIERSPHTRFRKQSRLLIKALHKECASASFTGVEALRGLVQNIEDDDIGQSVGVHVGGESSSPFNNVEALCHSMERLFKSHPRLKRYKSVLSSSGPPGGTKNADSDDDNLFTVAPSGGRSDSPPTLWGEEGTERFAVLAGLDLELRSDRDFESEPSRDRLHADLWLDDDEDADAEMETLAGSQRLSEDFIDGEDAGLCFSDDGSVGDVQMPDAALFEATDPEASLPSAVDPDFDDLWASSQSTLDGDGMLDWEDYSFEASQSSWGAEGVVSDADPRLAGPAILLADDDDGEEDWLDDLSGAHNGPVGHDDKFCAAALSVVSRPAESLVSSFAQTPALLSQLIYSAGLEVTVDDADASAIDLQPNANPLASVTETHSPQGPPAHVWLPVPLGDDPACAMDGSRSRSGAIAGGSSAPFTENALHLPVREFGARPGGPERRSPDGEKLILRF</sequence>
<reference evidence="2" key="1">
    <citation type="submission" date="2014-01" db="EMBL/GenBank/DDBJ databases">
        <title>The genome of the white-rot fungus Pycnoporus cinnabarinus: a basidiomycete model with a versatile arsenal for lignocellulosic biomass breakdown.</title>
        <authorList>
            <person name="Levasseur A."/>
            <person name="Lomascolo A."/>
            <person name="Ruiz-Duenas F.J."/>
            <person name="Uzan E."/>
            <person name="Piumi F."/>
            <person name="Kues U."/>
            <person name="Ram A.F.J."/>
            <person name="Murat C."/>
            <person name="Haon M."/>
            <person name="Benoit I."/>
            <person name="Arfi Y."/>
            <person name="Chevret D."/>
            <person name="Drula E."/>
            <person name="Kwon M.J."/>
            <person name="Gouret P."/>
            <person name="Lesage-Meessen L."/>
            <person name="Lombard V."/>
            <person name="Mariette J."/>
            <person name="Noirot C."/>
            <person name="Park J."/>
            <person name="Patyshakuliyeva A."/>
            <person name="Wieneger R.A.B."/>
            <person name="Wosten H.A.B."/>
            <person name="Martin F."/>
            <person name="Coutinho P.M."/>
            <person name="de Vries R."/>
            <person name="Martinez A.T."/>
            <person name="Klopp C."/>
            <person name="Pontarotti P."/>
            <person name="Henrissat B."/>
            <person name="Record E."/>
        </authorList>
    </citation>
    <scope>NUCLEOTIDE SEQUENCE [LARGE SCALE GENOMIC DNA]</scope>
    <source>
        <strain evidence="2">BRFM137</strain>
    </source>
</reference>
<feature type="region of interest" description="Disordered" evidence="1">
    <location>
        <begin position="627"/>
        <end position="649"/>
    </location>
</feature>
<organism evidence="2 3">
    <name type="scientific">Pycnoporus cinnabarinus</name>
    <name type="common">Cinnabar-red polypore</name>
    <name type="synonym">Trametes cinnabarina</name>
    <dbReference type="NCBI Taxonomy" id="5643"/>
    <lineage>
        <taxon>Eukaryota</taxon>
        <taxon>Fungi</taxon>
        <taxon>Dikarya</taxon>
        <taxon>Basidiomycota</taxon>
        <taxon>Agaricomycotina</taxon>
        <taxon>Agaricomycetes</taxon>
        <taxon>Polyporales</taxon>
        <taxon>Polyporaceae</taxon>
        <taxon>Trametes</taxon>
    </lineage>
</organism>
<evidence type="ECO:0000313" key="2">
    <source>
        <dbReference type="EMBL" id="CDO75331.1"/>
    </source>
</evidence>
<dbReference type="HOGENOM" id="CLU_422190_0_0_1"/>
<proteinExistence type="predicted"/>
<evidence type="ECO:0000313" key="3">
    <source>
        <dbReference type="Proteomes" id="UP000029665"/>
    </source>
</evidence>
<dbReference type="Proteomes" id="UP000029665">
    <property type="component" value="Unassembled WGS sequence"/>
</dbReference>
<dbReference type="EMBL" id="CCBP010000263">
    <property type="protein sequence ID" value="CDO75331.1"/>
    <property type="molecule type" value="Genomic_DNA"/>
</dbReference>